<proteinExistence type="predicted"/>
<evidence type="ECO:0000313" key="2">
    <source>
        <dbReference type="Proteomes" id="UP000266172"/>
    </source>
</evidence>
<evidence type="ECO:0000313" key="1">
    <source>
        <dbReference type="EMBL" id="RGS40439.1"/>
    </source>
</evidence>
<protein>
    <submittedName>
        <fullName evidence="1">Uncharacterized protein</fullName>
    </submittedName>
</protein>
<sequence length="84" mass="9807">MLNKKCHAIITSKFRYQMTCAREHRGSGCSLFLCNRQLRSYYIKKLPGDRTAAETEDIARATRRRRRILQAGFLFNVIGNTILR</sequence>
<dbReference type="AlphaFoldDB" id="A0A395V6J0"/>
<reference evidence="1 2" key="1">
    <citation type="submission" date="2018-08" db="EMBL/GenBank/DDBJ databases">
        <title>A genome reference for cultivated species of the human gut microbiota.</title>
        <authorList>
            <person name="Zou Y."/>
            <person name="Xue W."/>
            <person name="Luo G."/>
        </authorList>
    </citation>
    <scope>NUCLEOTIDE SEQUENCE [LARGE SCALE GENOMIC DNA]</scope>
    <source>
        <strain evidence="1 2">AF22-12AC</strain>
    </source>
</reference>
<dbReference type="Proteomes" id="UP000266172">
    <property type="component" value="Unassembled WGS sequence"/>
</dbReference>
<organism evidence="1 2">
    <name type="scientific">Roseburia hominis</name>
    <dbReference type="NCBI Taxonomy" id="301301"/>
    <lineage>
        <taxon>Bacteria</taxon>
        <taxon>Bacillati</taxon>
        <taxon>Bacillota</taxon>
        <taxon>Clostridia</taxon>
        <taxon>Lachnospirales</taxon>
        <taxon>Lachnospiraceae</taxon>
        <taxon>Roseburia</taxon>
    </lineage>
</organism>
<name>A0A395V6J0_9FIRM</name>
<accession>A0A395V6J0</accession>
<comment type="caution">
    <text evidence="1">The sequence shown here is derived from an EMBL/GenBank/DDBJ whole genome shotgun (WGS) entry which is preliminary data.</text>
</comment>
<gene>
    <name evidence="1" type="ORF">DWX93_10005</name>
</gene>
<dbReference type="EMBL" id="QRVL01000007">
    <property type="protein sequence ID" value="RGS40439.1"/>
    <property type="molecule type" value="Genomic_DNA"/>
</dbReference>